<organism evidence="1 2">
    <name type="scientific">Solemya velum gill symbiont</name>
    <dbReference type="NCBI Taxonomy" id="2340"/>
    <lineage>
        <taxon>Bacteria</taxon>
        <taxon>Pseudomonadati</taxon>
        <taxon>Pseudomonadota</taxon>
        <taxon>Gammaproteobacteria</taxon>
        <taxon>sulfur-oxidizing symbionts</taxon>
    </lineage>
</organism>
<dbReference type="RefSeq" id="WP_078453679.1">
    <property type="nucleotide sequence ID" value="NZ_MPNX01000033.1"/>
</dbReference>
<protein>
    <recommendedName>
        <fullName evidence="3">Phage-related protein</fullName>
    </recommendedName>
</protein>
<evidence type="ECO:0000313" key="1">
    <source>
        <dbReference type="EMBL" id="OOY33859.1"/>
    </source>
</evidence>
<accession>A0A1T2CWS6</accession>
<dbReference type="InterPro" id="IPR009241">
    <property type="entry name" value="HigB-like"/>
</dbReference>
<comment type="caution">
    <text evidence="1">The sequence shown here is derived from an EMBL/GenBank/DDBJ whole genome shotgun (WGS) entry which is preliminary data.</text>
</comment>
<sequence length="112" mass="12839">MSWKIDFYDGVEDQILDMPPKIQARMIKLLELMEKHGANLGPPHTESMGDGLFEIRAKAQEGIGRGLFCYLKGKHIYVLHAFVKKSQKTPKNELNLARDRQKEVQKSLVCKN</sequence>
<dbReference type="AlphaFoldDB" id="A0A1T2CWS6"/>
<dbReference type="Proteomes" id="UP000190962">
    <property type="component" value="Unassembled WGS sequence"/>
</dbReference>
<evidence type="ECO:0008006" key="3">
    <source>
        <dbReference type="Google" id="ProtNLM"/>
    </source>
</evidence>
<proteinExistence type="predicted"/>
<gene>
    <name evidence="1" type="ORF">BOV88_13070</name>
</gene>
<reference evidence="1 2" key="1">
    <citation type="submission" date="2016-11" db="EMBL/GenBank/DDBJ databases">
        <title>Mixed transmission modes and dynamic genome evolution in an obligate animal-bacterial symbiosis.</title>
        <authorList>
            <person name="Russell S.L."/>
            <person name="Corbett-Detig R.B."/>
            <person name="Cavanaugh C.M."/>
        </authorList>
    </citation>
    <scope>NUCLEOTIDE SEQUENCE [LARGE SCALE GENOMIC DNA]</scope>
    <source>
        <strain evidence="1">MA-KB16</strain>
    </source>
</reference>
<evidence type="ECO:0000313" key="2">
    <source>
        <dbReference type="Proteomes" id="UP000190962"/>
    </source>
</evidence>
<name>A0A1T2CWS6_SOVGS</name>
<dbReference type="Pfam" id="PF05973">
    <property type="entry name" value="Gp49"/>
    <property type="match status" value="1"/>
</dbReference>
<dbReference type="EMBL" id="MPNX01000033">
    <property type="protein sequence ID" value="OOY33859.1"/>
    <property type="molecule type" value="Genomic_DNA"/>
</dbReference>